<gene>
    <name evidence="1" type="ORF">MNBD_NITROSPINAE04-1159</name>
</gene>
<dbReference type="GO" id="GO:0030234">
    <property type="term" value="F:enzyme regulator activity"/>
    <property type="evidence" value="ECO:0007669"/>
    <property type="project" value="InterPro"/>
</dbReference>
<sequence length="117" mass="12412">MGDAMPQELFICVINRPEAVEDVVAAFIEVGVTGCTIIDTKGMGKVISQDIPIFAGFKGMFSGSRETNVTIFSVMDSELVDKAIELIEGVYTSFSEPSSGIVFTLPVNKVKGLSTAG</sequence>
<dbReference type="SMART" id="SM00938">
    <property type="entry name" value="P-II"/>
    <property type="match status" value="1"/>
</dbReference>
<dbReference type="SUPFAM" id="SSF54913">
    <property type="entry name" value="GlnB-like"/>
    <property type="match status" value="1"/>
</dbReference>
<evidence type="ECO:0008006" key="2">
    <source>
        <dbReference type="Google" id="ProtNLM"/>
    </source>
</evidence>
<dbReference type="Pfam" id="PF00543">
    <property type="entry name" value="P-II"/>
    <property type="match status" value="1"/>
</dbReference>
<organism evidence="1">
    <name type="scientific">hydrothermal vent metagenome</name>
    <dbReference type="NCBI Taxonomy" id="652676"/>
    <lineage>
        <taxon>unclassified sequences</taxon>
        <taxon>metagenomes</taxon>
        <taxon>ecological metagenomes</taxon>
    </lineage>
</organism>
<reference evidence="1" key="1">
    <citation type="submission" date="2018-06" db="EMBL/GenBank/DDBJ databases">
        <authorList>
            <person name="Zhirakovskaya E."/>
        </authorList>
    </citation>
    <scope>NUCLEOTIDE SEQUENCE</scope>
</reference>
<name>A0A3B1CIP5_9ZZZZ</name>
<dbReference type="PROSITE" id="PS51343">
    <property type="entry name" value="PII_GLNB_DOM"/>
    <property type="match status" value="1"/>
</dbReference>
<protein>
    <recommendedName>
        <fullName evidence="2">Nitrogen regulatory protein P-II</fullName>
    </recommendedName>
</protein>
<dbReference type="AlphaFoldDB" id="A0A3B1CIP5"/>
<dbReference type="InterPro" id="IPR002187">
    <property type="entry name" value="N-reg_PII"/>
</dbReference>
<accession>A0A3B1CIP5</accession>
<dbReference type="EMBL" id="UOGA01000226">
    <property type="protein sequence ID" value="VAX22530.1"/>
    <property type="molecule type" value="Genomic_DNA"/>
</dbReference>
<dbReference type="Gene3D" id="3.30.70.120">
    <property type="match status" value="1"/>
</dbReference>
<dbReference type="InterPro" id="IPR015867">
    <property type="entry name" value="N-reg_PII/ATP_PRibTrfase_C"/>
</dbReference>
<evidence type="ECO:0000313" key="1">
    <source>
        <dbReference type="EMBL" id="VAX22530.1"/>
    </source>
</evidence>
<dbReference type="GO" id="GO:0006808">
    <property type="term" value="P:regulation of nitrogen utilization"/>
    <property type="evidence" value="ECO:0007669"/>
    <property type="project" value="InterPro"/>
</dbReference>
<dbReference type="InterPro" id="IPR011322">
    <property type="entry name" value="N-reg_PII-like_a/b"/>
</dbReference>
<proteinExistence type="predicted"/>